<keyword evidence="2" id="KW-1185">Reference proteome</keyword>
<gene>
    <name evidence="1" type="ORF">BN9_038050</name>
</gene>
<name>A0A024G824_9STRA</name>
<evidence type="ECO:0000313" key="1">
    <source>
        <dbReference type="EMBL" id="CCI43021.1"/>
    </source>
</evidence>
<reference evidence="1 2" key="1">
    <citation type="submission" date="2012-05" db="EMBL/GenBank/DDBJ databases">
        <title>Recombination and specialization in a pathogen metapopulation.</title>
        <authorList>
            <person name="Gardiner A."/>
            <person name="Kemen E."/>
            <person name="Schultz-Larsen T."/>
            <person name="MacLean D."/>
            <person name="Van Oosterhout C."/>
            <person name="Jones J.D.G."/>
        </authorList>
    </citation>
    <scope>NUCLEOTIDE SEQUENCE [LARGE SCALE GENOMIC DNA]</scope>
    <source>
        <strain evidence="1 2">Ac Nc2</strain>
    </source>
</reference>
<dbReference type="Proteomes" id="UP000053237">
    <property type="component" value="Unassembled WGS sequence"/>
</dbReference>
<accession>A0A024G824</accession>
<proteinExistence type="predicted"/>
<dbReference type="EMBL" id="CAIX01000042">
    <property type="protein sequence ID" value="CCI43021.1"/>
    <property type="molecule type" value="Genomic_DNA"/>
</dbReference>
<dbReference type="InParanoid" id="A0A024G824"/>
<protein>
    <submittedName>
        <fullName evidence="1">Uncharacterized protein</fullName>
    </submittedName>
</protein>
<organism evidence="1 2">
    <name type="scientific">Albugo candida</name>
    <dbReference type="NCBI Taxonomy" id="65357"/>
    <lineage>
        <taxon>Eukaryota</taxon>
        <taxon>Sar</taxon>
        <taxon>Stramenopiles</taxon>
        <taxon>Oomycota</taxon>
        <taxon>Peronosporomycetes</taxon>
        <taxon>Albuginales</taxon>
        <taxon>Albuginaceae</taxon>
        <taxon>Albugo</taxon>
    </lineage>
</organism>
<evidence type="ECO:0000313" key="2">
    <source>
        <dbReference type="Proteomes" id="UP000053237"/>
    </source>
</evidence>
<dbReference type="AlphaFoldDB" id="A0A024G824"/>
<sequence>MSKLHLDKVEVTKRCWMDLETTQLHKSTQKTAVFNGRRNTKSIQKAQGAFPVKRQPNFKLETEFSTECFPRIRYCPNHQISKLLLQRTRRSEKFTRVICLHEPVTPISDELMRTRSAYSSTKPVNKHHSRHGCNGSSFFDHPRYPRAKVLKFISQHQKRVGLEMWKNFGGFVASNWQK</sequence>
<comment type="caution">
    <text evidence="1">The sequence shown here is derived from an EMBL/GenBank/DDBJ whole genome shotgun (WGS) entry which is preliminary data.</text>
</comment>